<keyword evidence="2" id="KW-1185">Reference proteome</keyword>
<sequence>MPTPHDLITAYRHLLRHSLHAVQYSKPARYVVRDRLRANFRSSTPDDFDAAKVQRTLEFLDGAAKTRGIEHKVLQNLCYVWWERGKLGKGNEVKPLRDMAYEEFDRAVERLNESLGLCLR</sequence>
<reference evidence="1" key="1">
    <citation type="journal article" date="2020" name="Stud. Mycol.">
        <title>101 Dothideomycetes genomes: a test case for predicting lifestyles and emergence of pathogens.</title>
        <authorList>
            <person name="Haridas S."/>
            <person name="Albert R."/>
            <person name="Binder M."/>
            <person name="Bloem J."/>
            <person name="Labutti K."/>
            <person name="Salamov A."/>
            <person name="Andreopoulos B."/>
            <person name="Baker S."/>
            <person name="Barry K."/>
            <person name="Bills G."/>
            <person name="Bluhm B."/>
            <person name="Cannon C."/>
            <person name="Castanera R."/>
            <person name="Culley D."/>
            <person name="Daum C."/>
            <person name="Ezra D."/>
            <person name="Gonzalez J."/>
            <person name="Henrissat B."/>
            <person name="Kuo A."/>
            <person name="Liang C."/>
            <person name="Lipzen A."/>
            <person name="Lutzoni F."/>
            <person name="Magnuson J."/>
            <person name="Mondo S."/>
            <person name="Nolan M."/>
            <person name="Ohm R."/>
            <person name="Pangilinan J."/>
            <person name="Park H.-J."/>
            <person name="Ramirez L."/>
            <person name="Alfaro M."/>
            <person name="Sun H."/>
            <person name="Tritt A."/>
            <person name="Yoshinaga Y."/>
            <person name="Zwiers L.-H."/>
            <person name="Turgeon B."/>
            <person name="Goodwin S."/>
            <person name="Spatafora J."/>
            <person name="Crous P."/>
            <person name="Grigoriev I."/>
        </authorList>
    </citation>
    <scope>NUCLEOTIDE SEQUENCE</scope>
    <source>
        <strain evidence="1">CBS 116005</strain>
    </source>
</reference>
<proteinExistence type="predicted"/>
<organism evidence="1 2">
    <name type="scientific">Teratosphaeria nubilosa</name>
    <dbReference type="NCBI Taxonomy" id="161662"/>
    <lineage>
        <taxon>Eukaryota</taxon>
        <taxon>Fungi</taxon>
        <taxon>Dikarya</taxon>
        <taxon>Ascomycota</taxon>
        <taxon>Pezizomycotina</taxon>
        <taxon>Dothideomycetes</taxon>
        <taxon>Dothideomycetidae</taxon>
        <taxon>Mycosphaerellales</taxon>
        <taxon>Teratosphaeriaceae</taxon>
        <taxon>Teratosphaeria</taxon>
    </lineage>
</organism>
<protein>
    <submittedName>
        <fullName evidence="1">DUF1763-domain-containing protein</fullName>
    </submittedName>
</protein>
<dbReference type="EMBL" id="ML995849">
    <property type="protein sequence ID" value="KAF2767952.1"/>
    <property type="molecule type" value="Genomic_DNA"/>
</dbReference>
<evidence type="ECO:0000313" key="1">
    <source>
        <dbReference type="EMBL" id="KAF2767952.1"/>
    </source>
</evidence>
<accession>A0A6G1L5T4</accession>
<dbReference type="OrthoDB" id="4392610at2759"/>
<gene>
    <name evidence="1" type="ORF">EJ03DRAFT_275062</name>
</gene>
<evidence type="ECO:0000313" key="2">
    <source>
        <dbReference type="Proteomes" id="UP000799436"/>
    </source>
</evidence>
<dbReference type="Proteomes" id="UP000799436">
    <property type="component" value="Unassembled WGS sequence"/>
</dbReference>
<name>A0A6G1L5T4_9PEZI</name>
<dbReference type="AlphaFoldDB" id="A0A6G1L5T4"/>